<accession>A0A7D9D2N8</accession>
<evidence type="ECO:0000256" key="1">
    <source>
        <dbReference type="SAM" id="Phobius"/>
    </source>
</evidence>
<protein>
    <submittedName>
        <fullName evidence="2">Uncharacterized protein</fullName>
    </submittedName>
</protein>
<reference evidence="2" key="1">
    <citation type="submission" date="2019-07" db="EMBL/GenBank/DDBJ databases">
        <authorList>
            <person name="Weber M."/>
            <person name="Kostadinov I."/>
            <person name="Kostadinov D I."/>
        </authorList>
    </citation>
    <scope>NUCLEOTIDE SEQUENCE</scope>
    <source>
        <strain evidence="2">Gfbio:sag-sample-m06:053724c1-46a9-4a36-b237-ea2bf867836b</strain>
    </source>
</reference>
<proteinExistence type="predicted"/>
<evidence type="ECO:0000313" key="2">
    <source>
        <dbReference type="EMBL" id="VUX56384.1"/>
    </source>
</evidence>
<organism evidence="2">
    <name type="scientific">uncultured Woeseiaceae bacterium</name>
    <dbReference type="NCBI Taxonomy" id="1983305"/>
    <lineage>
        <taxon>Bacteria</taxon>
        <taxon>Pseudomonadati</taxon>
        <taxon>Pseudomonadota</taxon>
        <taxon>Gammaproteobacteria</taxon>
        <taxon>Woeseiales</taxon>
        <taxon>Woeseiaceae</taxon>
        <taxon>environmental samples</taxon>
    </lineage>
</organism>
<keyword evidence="1" id="KW-1133">Transmembrane helix</keyword>
<keyword evidence="1" id="KW-0812">Transmembrane</keyword>
<feature type="transmembrane region" description="Helical" evidence="1">
    <location>
        <begin position="12"/>
        <end position="33"/>
    </location>
</feature>
<keyword evidence="1" id="KW-0472">Membrane</keyword>
<name>A0A7D9D2N8_9GAMM</name>
<sequence length="251" mass="28604">MTGTQNINWQRLLVEAAAIVISIIIAFAIDAWWDERQERQAELDYLIGLQRDFSETRESLENHVNRVSSLFSHVDEVLIVIADSESANLPDSFSSMVGEAYSIPRPVIVTGTYKDMVNSGSLQLIRSEEIRLAMAEFMSILEIMNFRSNLNLQTFWSLHAPFINRYLLLNELAFHEDVIENAQGEIKYIAGPPIKHSFELNVEAIKTQEFWNLMTGWKVLYGDQLAQSTRAQSLCADILDMLDDGIESNTR</sequence>
<gene>
    <name evidence="2" type="ORF">JTBM06_V1_760002</name>
</gene>
<dbReference type="EMBL" id="LR633967">
    <property type="protein sequence ID" value="VUX56384.1"/>
    <property type="molecule type" value="Genomic_DNA"/>
</dbReference>
<dbReference type="AlphaFoldDB" id="A0A7D9D2N8"/>